<name>A0ABW4LRL4_9BACI</name>
<protein>
    <submittedName>
        <fullName evidence="1">Uncharacterized protein</fullName>
    </submittedName>
</protein>
<gene>
    <name evidence="1" type="ORF">ACFSCX_12285</name>
</gene>
<keyword evidence="2" id="KW-1185">Reference proteome</keyword>
<reference evidence="2" key="1">
    <citation type="journal article" date="2019" name="Int. J. Syst. Evol. Microbiol.">
        <title>The Global Catalogue of Microorganisms (GCM) 10K type strain sequencing project: providing services to taxonomists for standard genome sequencing and annotation.</title>
        <authorList>
            <consortium name="The Broad Institute Genomics Platform"/>
            <consortium name="The Broad Institute Genome Sequencing Center for Infectious Disease"/>
            <person name="Wu L."/>
            <person name="Ma J."/>
        </authorList>
    </citation>
    <scope>NUCLEOTIDE SEQUENCE [LARGE SCALE GENOMIC DNA]</scope>
    <source>
        <strain evidence="2">CCUG 49339</strain>
    </source>
</reference>
<comment type="caution">
    <text evidence="1">The sequence shown here is derived from an EMBL/GenBank/DDBJ whole genome shotgun (WGS) entry which is preliminary data.</text>
</comment>
<dbReference type="EMBL" id="JBHUEM010000020">
    <property type="protein sequence ID" value="MFD1737333.1"/>
    <property type="molecule type" value="Genomic_DNA"/>
</dbReference>
<accession>A0ABW4LRL4</accession>
<sequence length="61" mass="7058">MERNETECKKCNGKEFVQGTDFVNLRPLNKKMSFGCEKIYTVCIKCGEIESIKIINPEELK</sequence>
<organism evidence="1 2">
    <name type="scientific">Bacillus salitolerans</name>
    <dbReference type="NCBI Taxonomy" id="1437434"/>
    <lineage>
        <taxon>Bacteria</taxon>
        <taxon>Bacillati</taxon>
        <taxon>Bacillota</taxon>
        <taxon>Bacilli</taxon>
        <taxon>Bacillales</taxon>
        <taxon>Bacillaceae</taxon>
        <taxon>Bacillus</taxon>
    </lineage>
</organism>
<dbReference type="RefSeq" id="WP_377928538.1">
    <property type="nucleotide sequence ID" value="NZ_JBHUEM010000020.1"/>
</dbReference>
<dbReference type="Proteomes" id="UP001597214">
    <property type="component" value="Unassembled WGS sequence"/>
</dbReference>
<proteinExistence type="predicted"/>
<evidence type="ECO:0000313" key="1">
    <source>
        <dbReference type="EMBL" id="MFD1737333.1"/>
    </source>
</evidence>
<evidence type="ECO:0000313" key="2">
    <source>
        <dbReference type="Proteomes" id="UP001597214"/>
    </source>
</evidence>